<sequence>MGPLTTKNACSETSKEGRKMSKLDLDGASNEVTTTRPYIKSSMSTSMEQDNVRRLPLHPLKEEGSRRLHGLHLGLNHKSVYDDNNDKLGCTTTF</sequence>
<feature type="compositionally biased region" description="Polar residues" evidence="1">
    <location>
        <begin position="1"/>
        <end position="12"/>
    </location>
</feature>
<reference evidence="2 3" key="1">
    <citation type="submission" date="2024-04" db="EMBL/GenBank/DDBJ databases">
        <authorList>
            <person name="Fracassetti M."/>
        </authorList>
    </citation>
    <scope>NUCLEOTIDE SEQUENCE [LARGE SCALE GENOMIC DNA]</scope>
</reference>
<feature type="region of interest" description="Disordered" evidence="1">
    <location>
        <begin position="1"/>
        <end position="51"/>
    </location>
</feature>
<name>A0AAV2CKD5_9ROSI</name>
<dbReference type="AlphaFoldDB" id="A0AAV2CKD5"/>
<dbReference type="Proteomes" id="UP001497516">
    <property type="component" value="Chromosome 1"/>
</dbReference>
<gene>
    <name evidence="2" type="ORF">LTRI10_LOCUS4171</name>
</gene>
<protein>
    <submittedName>
        <fullName evidence="2">Uncharacterized protein</fullName>
    </submittedName>
</protein>
<dbReference type="EMBL" id="OZ034813">
    <property type="protein sequence ID" value="CAL1356466.1"/>
    <property type="molecule type" value="Genomic_DNA"/>
</dbReference>
<accession>A0AAV2CKD5</accession>
<evidence type="ECO:0000313" key="3">
    <source>
        <dbReference type="Proteomes" id="UP001497516"/>
    </source>
</evidence>
<evidence type="ECO:0000313" key="2">
    <source>
        <dbReference type="EMBL" id="CAL1356466.1"/>
    </source>
</evidence>
<evidence type="ECO:0000256" key="1">
    <source>
        <dbReference type="SAM" id="MobiDB-lite"/>
    </source>
</evidence>
<organism evidence="2 3">
    <name type="scientific">Linum trigynum</name>
    <dbReference type="NCBI Taxonomy" id="586398"/>
    <lineage>
        <taxon>Eukaryota</taxon>
        <taxon>Viridiplantae</taxon>
        <taxon>Streptophyta</taxon>
        <taxon>Embryophyta</taxon>
        <taxon>Tracheophyta</taxon>
        <taxon>Spermatophyta</taxon>
        <taxon>Magnoliopsida</taxon>
        <taxon>eudicotyledons</taxon>
        <taxon>Gunneridae</taxon>
        <taxon>Pentapetalae</taxon>
        <taxon>rosids</taxon>
        <taxon>fabids</taxon>
        <taxon>Malpighiales</taxon>
        <taxon>Linaceae</taxon>
        <taxon>Linum</taxon>
    </lineage>
</organism>
<feature type="compositionally biased region" description="Polar residues" evidence="1">
    <location>
        <begin position="30"/>
        <end position="49"/>
    </location>
</feature>
<proteinExistence type="predicted"/>
<keyword evidence="3" id="KW-1185">Reference proteome</keyword>
<feature type="compositionally biased region" description="Basic and acidic residues" evidence="1">
    <location>
        <begin position="13"/>
        <end position="25"/>
    </location>
</feature>